<organism evidence="10 11">
    <name type="scientific">Saliniradius amylolyticus</name>
    <dbReference type="NCBI Taxonomy" id="2183582"/>
    <lineage>
        <taxon>Bacteria</taxon>
        <taxon>Pseudomonadati</taxon>
        <taxon>Pseudomonadota</taxon>
        <taxon>Gammaproteobacteria</taxon>
        <taxon>Alteromonadales</taxon>
        <taxon>Alteromonadaceae</taxon>
        <taxon>Saliniradius</taxon>
    </lineage>
</organism>
<evidence type="ECO:0000256" key="6">
    <source>
        <dbReference type="ARBA" id="ARBA00022989"/>
    </source>
</evidence>
<dbReference type="RefSeq" id="WP_109338476.1">
    <property type="nucleotide sequence ID" value="NZ_CP029347.1"/>
</dbReference>
<keyword evidence="5 8" id="KW-0812">Transmembrane</keyword>
<keyword evidence="6 8" id="KW-1133">Transmembrane helix</keyword>
<dbReference type="InterPro" id="IPR018076">
    <property type="entry name" value="T2SS_GspF_dom"/>
</dbReference>
<keyword evidence="4" id="KW-0997">Cell inner membrane</keyword>
<evidence type="ECO:0000256" key="3">
    <source>
        <dbReference type="ARBA" id="ARBA00022475"/>
    </source>
</evidence>
<accession>A0A2S2E181</accession>
<dbReference type="Gene3D" id="1.20.81.30">
    <property type="entry name" value="Type II secretion system (T2SS), domain F"/>
    <property type="match status" value="2"/>
</dbReference>
<dbReference type="KEGG" id="salh:HMF8227_00279"/>
<dbReference type="GO" id="GO:0015628">
    <property type="term" value="P:protein secretion by the type II secretion system"/>
    <property type="evidence" value="ECO:0007669"/>
    <property type="project" value="TreeGrafter"/>
</dbReference>
<dbReference type="PRINTS" id="PR00812">
    <property type="entry name" value="BCTERIALGSPF"/>
</dbReference>
<dbReference type="OrthoDB" id="9805682at2"/>
<evidence type="ECO:0000256" key="1">
    <source>
        <dbReference type="ARBA" id="ARBA00004429"/>
    </source>
</evidence>
<feature type="domain" description="Type II secretion system protein GspF" evidence="9">
    <location>
        <begin position="273"/>
        <end position="395"/>
    </location>
</feature>
<dbReference type="AlphaFoldDB" id="A0A2S2E181"/>
<evidence type="ECO:0000256" key="4">
    <source>
        <dbReference type="ARBA" id="ARBA00022519"/>
    </source>
</evidence>
<comment type="subcellular location">
    <subcellularLocation>
        <location evidence="1">Cell inner membrane</location>
        <topology evidence="1">Multi-pass membrane protein</topology>
    </subcellularLocation>
</comment>
<reference evidence="10 11" key="1">
    <citation type="submission" date="2018-05" db="EMBL/GenBank/DDBJ databases">
        <title>Salinimonas sp. HMF8227 Genome sequencing and assembly.</title>
        <authorList>
            <person name="Kang H."/>
            <person name="Kang J."/>
            <person name="Cha I."/>
            <person name="Kim H."/>
            <person name="Joh K."/>
        </authorList>
    </citation>
    <scope>NUCLEOTIDE SEQUENCE [LARGE SCALE GENOMIC DNA]</scope>
    <source>
        <strain evidence="10 11">HMF8227</strain>
    </source>
</reference>
<feature type="transmembrane region" description="Helical" evidence="8">
    <location>
        <begin position="376"/>
        <end position="397"/>
    </location>
</feature>
<protein>
    <submittedName>
        <fullName evidence="10">Type II secretion system protein</fullName>
    </submittedName>
</protein>
<evidence type="ECO:0000313" key="10">
    <source>
        <dbReference type="EMBL" id="AWL10787.1"/>
    </source>
</evidence>
<feature type="transmembrane region" description="Helical" evidence="8">
    <location>
        <begin position="212"/>
        <end position="238"/>
    </location>
</feature>
<dbReference type="PANTHER" id="PTHR30012">
    <property type="entry name" value="GENERAL SECRETION PATHWAY PROTEIN"/>
    <property type="match status" value="1"/>
</dbReference>
<dbReference type="EMBL" id="CP029347">
    <property type="protein sequence ID" value="AWL10787.1"/>
    <property type="molecule type" value="Genomic_DNA"/>
</dbReference>
<evidence type="ECO:0000259" key="9">
    <source>
        <dbReference type="Pfam" id="PF00482"/>
    </source>
</evidence>
<feature type="domain" description="Type II secretion system protein GspF" evidence="9">
    <location>
        <begin position="70"/>
        <end position="193"/>
    </location>
</feature>
<keyword evidence="11" id="KW-1185">Reference proteome</keyword>
<dbReference type="Proteomes" id="UP000245728">
    <property type="component" value="Chromosome"/>
</dbReference>
<keyword evidence="7 8" id="KW-0472">Membrane</keyword>
<dbReference type="GO" id="GO:0005886">
    <property type="term" value="C:plasma membrane"/>
    <property type="evidence" value="ECO:0007669"/>
    <property type="project" value="UniProtKB-SubCell"/>
</dbReference>
<dbReference type="FunFam" id="1.20.81.30:FF:000001">
    <property type="entry name" value="Type II secretion system protein F"/>
    <property type="match status" value="2"/>
</dbReference>
<dbReference type="InterPro" id="IPR003004">
    <property type="entry name" value="GspF/PilC"/>
</dbReference>
<name>A0A2S2E181_9ALTE</name>
<evidence type="ECO:0000313" key="11">
    <source>
        <dbReference type="Proteomes" id="UP000245728"/>
    </source>
</evidence>
<gene>
    <name evidence="10" type="ORF">HMF8227_00279</name>
</gene>
<dbReference type="PANTHER" id="PTHR30012:SF4">
    <property type="entry name" value="MSHA BIOGENESIS PROTEIN MSHG"/>
    <property type="match status" value="1"/>
</dbReference>
<dbReference type="InterPro" id="IPR042094">
    <property type="entry name" value="T2SS_GspF_sf"/>
</dbReference>
<evidence type="ECO:0000256" key="5">
    <source>
        <dbReference type="ARBA" id="ARBA00022692"/>
    </source>
</evidence>
<dbReference type="Pfam" id="PF00482">
    <property type="entry name" value="T2SSF"/>
    <property type="match status" value="2"/>
</dbReference>
<evidence type="ECO:0000256" key="8">
    <source>
        <dbReference type="SAM" id="Phobius"/>
    </source>
</evidence>
<proteinExistence type="inferred from homology"/>
<evidence type="ECO:0000256" key="7">
    <source>
        <dbReference type="ARBA" id="ARBA00023136"/>
    </source>
</evidence>
<sequence>MAKYKYNARNQGGELVKGIMDASDHDAVAKYLRDQGLIPLDVMEERQPTQVGNVGAWFRGRVSLDELVIFSRQMYSLTKAGIPIIRALEGIASTTTNKRLKTALEDAVDQLGRGRNLSTAFNRHPDIFNQLYVSVVHVGENTGQLDESFLSLTQYLSREQETRKQIASAIRYPIFVMFAIGVALVIMNIFVIPTFANMFSRLGAELPPMTQFLIGMSNLFVHYWYLLILALIVGIFAVRQYLNTDYGRESWDKRKLRLYAVGSIMERSLLSRFARSFTLMLRAGIPMTYALSLVSDSVDNAHMSKRISEMRKNIEKGESLSKVCKKSGLFTPLVLQMIAVGEEIGQVDVLLRDVADFYEREVEYDLKALTSKIEPILIAIVSVMVLVLALGIFTPMWDMMGAFKG</sequence>
<evidence type="ECO:0000256" key="2">
    <source>
        <dbReference type="ARBA" id="ARBA00005745"/>
    </source>
</evidence>
<keyword evidence="3" id="KW-1003">Cell membrane</keyword>
<comment type="similarity">
    <text evidence="2">Belongs to the GSP F family.</text>
</comment>
<feature type="transmembrane region" description="Helical" evidence="8">
    <location>
        <begin position="172"/>
        <end position="192"/>
    </location>
</feature>